<dbReference type="EMBL" id="CAJFCW020000001">
    <property type="protein sequence ID" value="CAG9077450.1"/>
    <property type="molecule type" value="Genomic_DNA"/>
</dbReference>
<dbReference type="EMBL" id="CAJFDH010000001">
    <property type="protein sequence ID" value="CAD5205446.1"/>
    <property type="molecule type" value="Genomic_DNA"/>
</dbReference>
<dbReference type="SUPFAM" id="SSF56645">
    <property type="entry name" value="Acyl-CoA dehydrogenase NM domain-like"/>
    <property type="match status" value="1"/>
</dbReference>
<dbReference type="InterPro" id="IPR037069">
    <property type="entry name" value="AcylCoA_DH/ox_N_sf"/>
</dbReference>
<reference evidence="7" key="1">
    <citation type="submission" date="2020-09" db="EMBL/GenBank/DDBJ databases">
        <authorList>
            <person name="Kikuchi T."/>
        </authorList>
    </citation>
    <scope>NUCLEOTIDE SEQUENCE</scope>
    <source>
        <strain evidence="7">SH1</strain>
    </source>
</reference>
<feature type="domain" description="Acyl-CoA dehydrogenase/oxidase C-terminal" evidence="5">
    <location>
        <begin position="296"/>
        <end position="414"/>
    </location>
</feature>
<keyword evidence="3" id="KW-0285">Flavoprotein</keyword>
<name>A0A811JQ98_9BILA</name>
<feature type="domain" description="Acyl-CoA dehydrogenase/oxidase N-terminal" evidence="6">
    <location>
        <begin position="101"/>
        <end position="173"/>
    </location>
</feature>
<evidence type="ECO:0000313" key="8">
    <source>
        <dbReference type="Proteomes" id="UP000614601"/>
    </source>
</evidence>
<dbReference type="Pfam" id="PF02771">
    <property type="entry name" value="Acyl-CoA_dh_N"/>
    <property type="match status" value="1"/>
</dbReference>
<sequence>MRRIIVINQARFLSRSLARRAEPELEKQKVEEETLPIEKKSIVRGLALNRVDDNYLVFPDYDDDAELEHVRNYLGKLGDSIDSALKVKDESKRKSAINECLKANSVNALGISTLFGGLNASKKDQVQLNELIGAKDLALTVRINNDHLVAQLIQNYGTIEQKEKFLPLLASGEVNIALCFLDDNNATSTNTKVVLEPTKKGLLNGKKQNVIEAEKADYFLVVARTQLVTSQELYCYIIPNKTEVGYGKIIVGEAKKTQGINNVQFNDVTFVDVPVSLEDVCGTMVETHDMINDYATSNRVNHAAAAIGCVKKVIANLVELSHKKRVGNNLLANNPSIQATINKLSMDLFPLETLVYYLAGMADESLYKLNDVENMICQRMANKVLRQAILTISEVAGLEAVDTDFGYAKLIKDITSVMSLSLPELTIVRAIALPTIDSYVMNSKKALNKSKFVTLKNTLFNPTENQDFKDPKAIHFLAERADPELEPFCRDLELSTYRLERLLEKVCVKHAVELKTDYYTQVALADILEAQLGMVATIARATRAAAIGLKSGIAQLGWTMNYCYHAQRTAENNCDVLREYYELVASNPSILQQGKLVLNANGYPLESPIERNW</sequence>
<protein>
    <submittedName>
        <fullName evidence="7">Uncharacterized protein</fullName>
    </submittedName>
</protein>
<dbReference type="InterPro" id="IPR009075">
    <property type="entry name" value="AcylCo_DH/oxidase_C"/>
</dbReference>
<dbReference type="Proteomes" id="UP000614601">
    <property type="component" value="Unassembled WGS sequence"/>
</dbReference>
<dbReference type="Proteomes" id="UP000783686">
    <property type="component" value="Unassembled WGS sequence"/>
</dbReference>
<gene>
    <name evidence="7" type="ORF">BOKJ2_LOCUS130</name>
</gene>
<evidence type="ECO:0000259" key="6">
    <source>
        <dbReference type="Pfam" id="PF02771"/>
    </source>
</evidence>
<dbReference type="Gene3D" id="2.40.110.10">
    <property type="entry name" value="Butyryl-CoA Dehydrogenase, subunit A, domain 2"/>
    <property type="match status" value="1"/>
</dbReference>
<dbReference type="Pfam" id="PF00441">
    <property type="entry name" value="Acyl-CoA_dh_1"/>
    <property type="match status" value="1"/>
</dbReference>
<accession>A0A811JQ98</accession>
<evidence type="ECO:0000259" key="5">
    <source>
        <dbReference type="Pfam" id="PF00441"/>
    </source>
</evidence>
<dbReference type="SUPFAM" id="SSF47203">
    <property type="entry name" value="Acyl-CoA dehydrogenase C-terminal domain-like"/>
    <property type="match status" value="1"/>
</dbReference>
<evidence type="ECO:0000256" key="1">
    <source>
        <dbReference type="ARBA" id="ARBA00001974"/>
    </source>
</evidence>
<evidence type="ECO:0000313" key="7">
    <source>
        <dbReference type="EMBL" id="CAD5205446.1"/>
    </source>
</evidence>
<comment type="similarity">
    <text evidence="2">Belongs to the acyl-CoA dehydrogenase family.</text>
</comment>
<proteinExistence type="inferred from homology"/>
<organism evidence="7 8">
    <name type="scientific">Bursaphelenchus okinawaensis</name>
    <dbReference type="NCBI Taxonomy" id="465554"/>
    <lineage>
        <taxon>Eukaryota</taxon>
        <taxon>Metazoa</taxon>
        <taxon>Ecdysozoa</taxon>
        <taxon>Nematoda</taxon>
        <taxon>Chromadorea</taxon>
        <taxon>Rhabditida</taxon>
        <taxon>Tylenchina</taxon>
        <taxon>Tylenchomorpha</taxon>
        <taxon>Aphelenchoidea</taxon>
        <taxon>Aphelenchoididae</taxon>
        <taxon>Bursaphelenchus</taxon>
    </lineage>
</organism>
<dbReference type="InterPro" id="IPR013786">
    <property type="entry name" value="AcylCoA_DH/ox_N"/>
</dbReference>
<evidence type="ECO:0000256" key="2">
    <source>
        <dbReference type="ARBA" id="ARBA00009347"/>
    </source>
</evidence>
<dbReference type="InterPro" id="IPR009100">
    <property type="entry name" value="AcylCoA_DH/oxidase_NM_dom_sf"/>
</dbReference>
<dbReference type="GO" id="GO:0050660">
    <property type="term" value="F:flavin adenine dinucleotide binding"/>
    <property type="evidence" value="ECO:0007669"/>
    <property type="project" value="InterPro"/>
</dbReference>
<dbReference type="GO" id="GO:0003995">
    <property type="term" value="F:acyl-CoA dehydrogenase activity"/>
    <property type="evidence" value="ECO:0007669"/>
    <property type="project" value="TreeGrafter"/>
</dbReference>
<dbReference type="OrthoDB" id="354at2759"/>
<dbReference type="Gene3D" id="1.20.140.10">
    <property type="entry name" value="Butyryl-CoA Dehydrogenase, subunit A, domain 3"/>
    <property type="match status" value="2"/>
</dbReference>
<evidence type="ECO:0000256" key="3">
    <source>
        <dbReference type="ARBA" id="ARBA00022630"/>
    </source>
</evidence>
<dbReference type="PANTHER" id="PTHR43884:SF9">
    <property type="entry name" value="COMPLEX I ASSEMBLY FACTOR ACAD9, MITOCHONDRIAL"/>
    <property type="match status" value="1"/>
</dbReference>
<evidence type="ECO:0000256" key="4">
    <source>
        <dbReference type="ARBA" id="ARBA00022827"/>
    </source>
</evidence>
<comment type="cofactor">
    <cofactor evidence="1">
        <name>FAD</name>
        <dbReference type="ChEBI" id="CHEBI:57692"/>
    </cofactor>
</comment>
<comment type="caution">
    <text evidence="7">The sequence shown here is derived from an EMBL/GenBank/DDBJ whole genome shotgun (WGS) entry which is preliminary data.</text>
</comment>
<keyword evidence="4" id="KW-0274">FAD</keyword>
<keyword evidence="8" id="KW-1185">Reference proteome</keyword>
<dbReference type="InterPro" id="IPR046373">
    <property type="entry name" value="Acyl-CoA_Oxase/DH_mid-dom_sf"/>
</dbReference>
<dbReference type="Gene3D" id="1.10.540.10">
    <property type="entry name" value="Acyl-CoA dehydrogenase/oxidase, N-terminal domain"/>
    <property type="match status" value="1"/>
</dbReference>
<dbReference type="PANTHER" id="PTHR43884">
    <property type="entry name" value="ACYL-COA DEHYDROGENASE"/>
    <property type="match status" value="1"/>
</dbReference>
<dbReference type="InterPro" id="IPR036250">
    <property type="entry name" value="AcylCo_DH-like_C"/>
</dbReference>
<dbReference type="AlphaFoldDB" id="A0A811JQ98"/>